<keyword evidence="13" id="KW-1185">Reference proteome</keyword>
<feature type="domain" description="Glycosyl transferase family 3 N-terminal" evidence="11">
    <location>
        <begin position="5"/>
        <end position="66"/>
    </location>
</feature>
<feature type="domain" description="Glycosyl transferase family 3" evidence="10">
    <location>
        <begin position="83"/>
        <end position="347"/>
    </location>
</feature>
<evidence type="ECO:0000256" key="6">
    <source>
        <dbReference type="ARBA" id="ARBA00022822"/>
    </source>
</evidence>
<dbReference type="InterPro" id="IPR017459">
    <property type="entry name" value="Glycosyl_Trfase_fam3_N_dom"/>
</dbReference>
<reference evidence="12 13" key="1">
    <citation type="journal article" date="2015" name="Genome Biol. Evol.">
        <title>Phylogenomic analyses indicate that early fungi evolved digesting cell walls of algal ancestors of land plants.</title>
        <authorList>
            <person name="Chang Y."/>
            <person name="Wang S."/>
            <person name="Sekimoto S."/>
            <person name="Aerts A.L."/>
            <person name="Choi C."/>
            <person name="Clum A."/>
            <person name="LaButti K.M."/>
            <person name="Lindquist E.A."/>
            <person name="Yee Ngan C."/>
            <person name="Ohm R.A."/>
            <person name="Salamov A.A."/>
            <person name="Grigoriev I.V."/>
            <person name="Spatafora J.W."/>
            <person name="Berbee M.L."/>
        </authorList>
    </citation>
    <scope>NUCLEOTIDE SEQUENCE [LARGE SCALE GENOMIC DNA]</scope>
    <source>
        <strain evidence="12 13">JEL478</strain>
    </source>
</reference>
<dbReference type="EMBL" id="KQ965765">
    <property type="protein sequence ID" value="KXS15007.1"/>
    <property type="molecule type" value="Genomic_DNA"/>
</dbReference>
<dbReference type="GO" id="GO:0005829">
    <property type="term" value="C:cytosol"/>
    <property type="evidence" value="ECO:0007669"/>
    <property type="project" value="TreeGrafter"/>
</dbReference>
<evidence type="ECO:0000256" key="1">
    <source>
        <dbReference type="ARBA" id="ARBA00004907"/>
    </source>
</evidence>
<evidence type="ECO:0000259" key="10">
    <source>
        <dbReference type="Pfam" id="PF00591"/>
    </source>
</evidence>
<dbReference type="GO" id="GO:0000162">
    <property type="term" value="P:L-tryptophan biosynthetic process"/>
    <property type="evidence" value="ECO:0007669"/>
    <property type="project" value="UniProtKB-KW"/>
</dbReference>
<sequence>MPALLKHMLASPENVTPELVDVAMRVLFAGEATPAQTAAFLVGLKAGGRDQDPAIIASAALAMRSASLPIPFDTSLDSESVSQLVDIVGTGGDGQNTFNVSTAAGFVAAGAGCFVSKHGNRAATSQSGSADTLEHLGASLTSILPTHVPHLLRSTHYCFLFAQTFHPAMRHVAATRREIGVRTVFNMLGPLTNPARPKRMVVGVHSKELGGVMIKALALSGAERAVVVCGDEGLDEISPSGPTHCWHLESPSGPITELTLTPSSFGLPSHSLSAMRGGDPSHNAGLMRSVLGCPGYDPETVEGKEQVRALRDWVLMNASAVLWVAGKVGTLEEGVKIARESLESGKAWGVVQAFVDASRSLGGKV</sequence>
<dbReference type="PANTHER" id="PTHR43285">
    <property type="entry name" value="ANTHRANILATE PHOSPHORIBOSYLTRANSFERASE"/>
    <property type="match status" value="1"/>
</dbReference>
<dbReference type="Proteomes" id="UP000070544">
    <property type="component" value="Unassembled WGS sequence"/>
</dbReference>
<dbReference type="Pfam" id="PF02885">
    <property type="entry name" value="Glycos_trans_3N"/>
    <property type="match status" value="1"/>
</dbReference>
<evidence type="ECO:0000256" key="8">
    <source>
        <dbReference type="ARBA" id="ARBA00061500"/>
    </source>
</evidence>
<gene>
    <name evidence="12" type="ORF">M427DRAFT_99229</name>
</gene>
<dbReference type="Gene3D" id="1.20.970.10">
    <property type="entry name" value="Transferase, Pyrimidine Nucleoside Phosphorylase, Chain C"/>
    <property type="match status" value="1"/>
</dbReference>
<keyword evidence="6" id="KW-0822">Tryptophan biosynthesis</keyword>
<dbReference type="AlphaFoldDB" id="A0A139AE12"/>
<dbReference type="SUPFAM" id="SSF47648">
    <property type="entry name" value="Nucleoside phosphorylase/phosphoribosyltransferase N-terminal domain"/>
    <property type="match status" value="1"/>
</dbReference>
<keyword evidence="4 12" id="KW-0328">Glycosyltransferase</keyword>
<dbReference type="Pfam" id="PF00591">
    <property type="entry name" value="Glycos_transf_3"/>
    <property type="match status" value="1"/>
</dbReference>
<evidence type="ECO:0000256" key="9">
    <source>
        <dbReference type="ARBA" id="ARBA00071401"/>
    </source>
</evidence>
<dbReference type="EC" id="2.4.2.18" evidence="2"/>
<dbReference type="InterPro" id="IPR036320">
    <property type="entry name" value="Glycosyl_Trfase_fam3_N_dom_sf"/>
</dbReference>
<keyword evidence="3" id="KW-0028">Amino-acid biosynthesis</keyword>
<dbReference type="OrthoDB" id="427800at2759"/>
<dbReference type="NCBIfam" id="TIGR01245">
    <property type="entry name" value="trpD"/>
    <property type="match status" value="1"/>
</dbReference>
<protein>
    <recommendedName>
        <fullName evidence="9">Anthranilate phosphoribosyltransferase</fullName>
        <ecNumber evidence="2">2.4.2.18</ecNumber>
    </recommendedName>
</protein>
<dbReference type="PANTHER" id="PTHR43285:SF2">
    <property type="entry name" value="ANTHRANILATE PHOSPHORIBOSYLTRANSFERASE"/>
    <property type="match status" value="1"/>
</dbReference>
<accession>A0A139AE12</accession>
<dbReference type="FunFam" id="3.40.1030.10:FF:000002">
    <property type="entry name" value="Anthranilate phosphoribosyltransferase"/>
    <property type="match status" value="1"/>
</dbReference>
<dbReference type="InterPro" id="IPR035902">
    <property type="entry name" value="Nuc_phospho_transferase"/>
</dbReference>
<proteinExistence type="inferred from homology"/>
<evidence type="ECO:0000256" key="2">
    <source>
        <dbReference type="ARBA" id="ARBA00011948"/>
    </source>
</evidence>
<evidence type="ECO:0000313" key="12">
    <source>
        <dbReference type="EMBL" id="KXS15007.1"/>
    </source>
</evidence>
<evidence type="ECO:0000256" key="5">
    <source>
        <dbReference type="ARBA" id="ARBA00022679"/>
    </source>
</evidence>
<evidence type="ECO:0000313" key="13">
    <source>
        <dbReference type="Proteomes" id="UP000070544"/>
    </source>
</evidence>
<dbReference type="Gene3D" id="3.40.1030.10">
    <property type="entry name" value="Nucleoside phosphorylase/phosphoribosyltransferase catalytic domain"/>
    <property type="match status" value="1"/>
</dbReference>
<keyword evidence="7" id="KW-0057">Aromatic amino acid biosynthesis</keyword>
<comment type="pathway">
    <text evidence="1">Amino-acid biosynthesis; L-tryptophan biosynthesis; L-tryptophan from chorismate: step 2/5.</text>
</comment>
<name>A0A139AE12_GONPJ</name>
<evidence type="ECO:0000259" key="11">
    <source>
        <dbReference type="Pfam" id="PF02885"/>
    </source>
</evidence>
<keyword evidence="5 12" id="KW-0808">Transferase</keyword>
<dbReference type="STRING" id="1344416.A0A139AE12"/>
<organism evidence="12 13">
    <name type="scientific">Gonapodya prolifera (strain JEL478)</name>
    <name type="common">Monoblepharis prolifera</name>
    <dbReference type="NCBI Taxonomy" id="1344416"/>
    <lineage>
        <taxon>Eukaryota</taxon>
        <taxon>Fungi</taxon>
        <taxon>Fungi incertae sedis</taxon>
        <taxon>Chytridiomycota</taxon>
        <taxon>Chytridiomycota incertae sedis</taxon>
        <taxon>Monoblepharidomycetes</taxon>
        <taxon>Monoblepharidales</taxon>
        <taxon>Gonapodyaceae</taxon>
        <taxon>Gonapodya</taxon>
    </lineage>
</organism>
<dbReference type="SUPFAM" id="SSF52418">
    <property type="entry name" value="Nucleoside phosphorylase/phosphoribosyltransferase catalytic domain"/>
    <property type="match status" value="1"/>
</dbReference>
<evidence type="ECO:0000256" key="7">
    <source>
        <dbReference type="ARBA" id="ARBA00023141"/>
    </source>
</evidence>
<dbReference type="InterPro" id="IPR000312">
    <property type="entry name" value="Glycosyl_Trfase_fam3"/>
</dbReference>
<dbReference type="GO" id="GO:0004048">
    <property type="term" value="F:anthranilate phosphoribosyltransferase activity"/>
    <property type="evidence" value="ECO:0007669"/>
    <property type="project" value="UniProtKB-EC"/>
</dbReference>
<evidence type="ECO:0000256" key="3">
    <source>
        <dbReference type="ARBA" id="ARBA00022605"/>
    </source>
</evidence>
<comment type="similarity">
    <text evidence="8">Belongs to the anthranilate phosphoribosyltransferase family.</text>
</comment>
<evidence type="ECO:0000256" key="4">
    <source>
        <dbReference type="ARBA" id="ARBA00022676"/>
    </source>
</evidence>
<dbReference type="HAMAP" id="MF_00211">
    <property type="entry name" value="TrpD"/>
    <property type="match status" value="1"/>
</dbReference>
<dbReference type="InterPro" id="IPR005940">
    <property type="entry name" value="Anthranilate_Pribosyl_Tfrase"/>
</dbReference>
<dbReference type="OMA" id="GPMTNPA"/>